<keyword evidence="1" id="KW-0175">Coiled coil</keyword>
<sequence>MTTTLPENDGTNASWLKQRSSLFNNNSSKPTKVVDKELARLKNMGVSSVWSNKFVKQDTGGTVSPRLRFAVNDMSPRPNPNYTGRSLTSPVSPKSPVFNTAGRTRTLSAASSKTDDDSSNPLGYLSKASVSSLDLNDSNTNLHRLSSARSSLTSFSSRPTSPSIEPRRKSSTTTSTITSATAPATAPATTPATTPTAAPATTPATTSPAPSPAVINTPAKTVTSIDEAASLWFQCETLKTQNAQSNARLTKANQDIDFYKRQLEQTGELARQATNLQQKKEEEEVVIEKVVVPDHIDEAASLWFQCETLKTQFAQNNAKLNKANEDIQFFKRQLEQTGELARQTVTAEAVAPAAAAAAAAAAVVTPPTKDVDEAASLWFQCETLKTQFAQTNAKLNKANEDIEFYKRQLEQTGELARKANEVVEASPVMSPVIAPTKPDHLDEAASLWFQCETLKTQFAQSNAKLNKANEDIQFFKRQLEQTGELARQTVTAEAVAPAAAAVVTPPTKDVDEAASLWFQCETLKTQFAQNNAKLNKANEDIEFYKRQLEQTGELAREAATVIEASAVMSPVVTPTKPDNLDEAASLWFQCETLKTQFAQSNAKLNKANEDIQFFKRQLEQTGELAREAAAKESKADETKANEAASLWFQCETLKTQFAQSNAKLNKANEDIEFYKRQLEHNGELARQGAAAVAEDKERESLRVRQLAELIVKQDKLLGEYEVHLDDLTRLTNESVYVGETQAEMEQLRQEVSALNKQKLMMEGSIAALRAELEMSQSQMRLMMLVSTEIQNEFDLYKDKIQTDIKRLLLKKQEEHEAQMKDLRQGLGLTPEVVVDTAVHQELVDSLRQQVNTLTEALQEKEKALITRDGALEAKDRDLVKAKQIQETTVIEMENRLKNQKMAMDAEMMKLNQTILEKDTLLMEFMSSRNNSREVISAAASMSSPTTTSSVVPAAAVTNTYYHQNESRLQINQVRDYMFSSSEDEEEESEVLMMSYSTDEEELAPQQHYRHVLNASNSTPQSPADTISSAISFDSDEEEEKIAEIKHFSYSSVQSQSTRPVSYLSTTSSMASGTEEMEHGQRSSVRNSSRSSKEVKTASWPMPPPTPPPSEPLPPVPMPVSAEIPPPRRARSKTMARDEAPNMSMYTTSVHQDNQLPRIMPIEREAPIAPPRPKNLGTLDTKQHTKWMDDPESEEDELWCEANATPKQTTAEW</sequence>
<dbReference type="EMBL" id="JAEPRD010000147">
    <property type="protein sequence ID" value="KAG2196392.1"/>
    <property type="molecule type" value="Genomic_DNA"/>
</dbReference>
<gene>
    <name evidence="3" type="ORF">INT47_012896</name>
</gene>
<feature type="coiled-coil region" evidence="1">
    <location>
        <begin position="235"/>
        <end position="269"/>
    </location>
</feature>
<dbReference type="OrthoDB" id="2258064at2759"/>
<evidence type="ECO:0000313" key="4">
    <source>
        <dbReference type="Proteomes" id="UP000603453"/>
    </source>
</evidence>
<feature type="region of interest" description="Disordered" evidence="2">
    <location>
        <begin position="1053"/>
        <end position="1154"/>
    </location>
</feature>
<feature type="compositionally biased region" description="Acidic residues" evidence="2">
    <location>
        <begin position="1189"/>
        <end position="1198"/>
    </location>
</feature>
<dbReference type="AlphaFoldDB" id="A0A8H7QQ32"/>
<feature type="compositionally biased region" description="Low complexity" evidence="2">
    <location>
        <begin position="147"/>
        <end position="163"/>
    </location>
</feature>
<feature type="coiled-coil region" evidence="1">
    <location>
        <begin position="381"/>
        <end position="415"/>
    </location>
</feature>
<feature type="coiled-coil region" evidence="1">
    <location>
        <begin position="306"/>
        <end position="340"/>
    </location>
</feature>
<organism evidence="3 4">
    <name type="scientific">Mucor saturninus</name>
    <dbReference type="NCBI Taxonomy" id="64648"/>
    <lineage>
        <taxon>Eukaryota</taxon>
        <taxon>Fungi</taxon>
        <taxon>Fungi incertae sedis</taxon>
        <taxon>Mucoromycota</taxon>
        <taxon>Mucoromycotina</taxon>
        <taxon>Mucoromycetes</taxon>
        <taxon>Mucorales</taxon>
        <taxon>Mucorineae</taxon>
        <taxon>Mucoraceae</taxon>
        <taxon>Mucor</taxon>
    </lineage>
</organism>
<keyword evidence="4" id="KW-1185">Reference proteome</keyword>
<feature type="coiled-coil region" evidence="1">
    <location>
        <begin position="520"/>
        <end position="554"/>
    </location>
</feature>
<dbReference type="Proteomes" id="UP000603453">
    <property type="component" value="Unassembled WGS sequence"/>
</dbReference>
<name>A0A8H7QQ32_9FUNG</name>
<protein>
    <submittedName>
        <fullName evidence="3">Uncharacterized protein</fullName>
    </submittedName>
</protein>
<reference evidence="3" key="1">
    <citation type="submission" date="2020-12" db="EMBL/GenBank/DDBJ databases">
        <title>Metabolic potential, ecology and presence of endohyphal bacteria is reflected in genomic diversity of Mucoromycotina.</title>
        <authorList>
            <person name="Muszewska A."/>
            <person name="Okrasinska A."/>
            <person name="Steczkiewicz K."/>
            <person name="Drgas O."/>
            <person name="Orlowska M."/>
            <person name="Perlinska-Lenart U."/>
            <person name="Aleksandrzak-Piekarczyk T."/>
            <person name="Szatraj K."/>
            <person name="Zielenkiewicz U."/>
            <person name="Pilsyk S."/>
            <person name="Malc E."/>
            <person name="Mieczkowski P."/>
            <person name="Kruszewska J.S."/>
            <person name="Biernat P."/>
            <person name="Pawlowska J."/>
        </authorList>
    </citation>
    <scope>NUCLEOTIDE SEQUENCE</scope>
    <source>
        <strain evidence="3">WA0000017839</strain>
    </source>
</reference>
<evidence type="ECO:0000256" key="1">
    <source>
        <dbReference type="SAM" id="Coils"/>
    </source>
</evidence>
<feature type="coiled-coil region" evidence="1">
    <location>
        <begin position="737"/>
        <end position="764"/>
    </location>
</feature>
<feature type="compositionally biased region" description="Polar residues" evidence="2">
    <location>
        <begin position="1143"/>
        <end position="1154"/>
    </location>
</feature>
<feature type="coiled-coil region" evidence="1">
    <location>
        <begin position="590"/>
        <end position="624"/>
    </location>
</feature>
<feature type="compositionally biased region" description="Polar residues" evidence="2">
    <location>
        <begin position="1053"/>
        <end position="1071"/>
    </location>
</feature>
<accession>A0A8H7QQ32</accession>
<comment type="caution">
    <text evidence="3">The sequence shown here is derived from an EMBL/GenBank/DDBJ whole genome shotgun (WGS) entry which is preliminary data.</text>
</comment>
<evidence type="ECO:0000313" key="3">
    <source>
        <dbReference type="EMBL" id="KAG2196392.1"/>
    </source>
</evidence>
<feature type="coiled-coil region" evidence="1">
    <location>
        <begin position="451"/>
        <end position="485"/>
    </location>
</feature>
<feature type="compositionally biased region" description="Pro residues" evidence="2">
    <location>
        <begin position="1100"/>
        <end position="1117"/>
    </location>
</feature>
<feature type="region of interest" description="Disordered" evidence="2">
    <location>
        <begin position="1185"/>
        <end position="1212"/>
    </location>
</feature>
<feature type="compositionally biased region" description="Low complexity" evidence="2">
    <location>
        <begin position="171"/>
        <end position="208"/>
    </location>
</feature>
<feature type="region of interest" description="Disordered" evidence="2">
    <location>
        <begin position="70"/>
        <end position="121"/>
    </location>
</feature>
<proteinExistence type="predicted"/>
<feature type="coiled-coil region" evidence="1">
    <location>
        <begin position="650"/>
        <end position="677"/>
    </location>
</feature>
<feature type="region of interest" description="Disordered" evidence="2">
    <location>
        <begin position="147"/>
        <end position="215"/>
    </location>
</feature>
<feature type="compositionally biased region" description="Polar residues" evidence="2">
    <location>
        <begin position="80"/>
        <end position="107"/>
    </location>
</feature>
<evidence type="ECO:0000256" key="2">
    <source>
        <dbReference type="SAM" id="MobiDB-lite"/>
    </source>
</evidence>